<dbReference type="EMBL" id="KE345298">
    <property type="protein sequence ID" value="EXB99257.1"/>
    <property type="molecule type" value="Genomic_DNA"/>
</dbReference>
<feature type="region of interest" description="Disordered" evidence="1">
    <location>
        <begin position="22"/>
        <end position="42"/>
    </location>
</feature>
<evidence type="ECO:0000313" key="3">
    <source>
        <dbReference type="Proteomes" id="UP000030645"/>
    </source>
</evidence>
<evidence type="ECO:0000256" key="1">
    <source>
        <dbReference type="SAM" id="MobiDB-lite"/>
    </source>
</evidence>
<sequence length="153" mass="16785">MTATDRHDWHDLVTTRVVVRSTTTATDRHDSSSCASSPAPRASPCFSSGASLLTTFLRWRARQRNSLSICFVGCLVLPETDGWRRASRKGWTAAKVCPDRRTKATGAAAACADTQVGAEQAEPQQPNRRTEWLQLMQLILELGHQASDWTGTG</sequence>
<feature type="compositionally biased region" description="Low complexity" evidence="1">
    <location>
        <begin position="32"/>
        <end position="42"/>
    </location>
</feature>
<proteinExistence type="predicted"/>
<reference evidence="3" key="1">
    <citation type="submission" date="2013-01" db="EMBL/GenBank/DDBJ databases">
        <title>Draft Genome Sequence of a Mulberry Tree, Morus notabilis C.K. Schneid.</title>
        <authorList>
            <person name="He N."/>
            <person name="Zhao S."/>
        </authorList>
    </citation>
    <scope>NUCLEOTIDE SEQUENCE</scope>
</reference>
<accession>W9SCH7</accession>
<keyword evidence="3" id="KW-1185">Reference proteome</keyword>
<dbReference type="Proteomes" id="UP000030645">
    <property type="component" value="Unassembled WGS sequence"/>
</dbReference>
<evidence type="ECO:0000313" key="2">
    <source>
        <dbReference type="EMBL" id="EXB99257.1"/>
    </source>
</evidence>
<dbReference type="AlphaFoldDB" id="W9SCH7"/>
<name>W9SCH7_9ROSA</name>
<protein>
    <submittedName>
        <fullName evidence="2">Uncharacterized protein</fullName>
    </submittedName>
</protein>
<organism evidence="2 3">
    <name type="scientific">Morus notabilis</name>
    <dbReference type="NCBI Taxonomy" id="981085"/>
    <lineage>
        <taxon>Eukaryota</taxon>
        <taxon>Viridiplantae</taxon>
        <taxon>Streptophyta</taxon>
        <taxon>Embryophyta</taxon>
        <taxon>Tracheophyta</taxon>
        <taxon>Spermatophyta</taxon>
        <taxon>Magnoliopsida</taxon>
        <taxon>eudicotyledons</taxon>
        <taxon>Gunneridae</taxon>
        <taxon>Pentapetalae</taxon>
        <taxon>rosids</taxon>
        <taxon>fabids</taxon>
        <taxon>Rosales</taxon>
        <taxon>Moraceae</taxon>
        <taxon>Moreae</taxon>
        <taxon>Morus</taxon>
    </lineage>
</organism>
<gene>
    <name evidence="2" type="ORF">L484_003912</name>
</gene>